<dbReference type="Proteomes" id="UP001321749">
    <property type="component" value="Unassembled WGS sequence"/>
</dbReference>
<feature type="compositionally biased region" description="Basic and acidic residues" evidence="1">
    <location>
        <begin position="309"/>
        <end position="328"/>
    </location>
</feature>
<feature type="non-terminal residue" evidence="2">
    <location>
        <position position="1"/>
    </location>
</feature>
<feature type="region of interest" description="Disordered" evidence="1">
    <location>
        <begin position="121"/>
        <end position="239"/>
    </location>
</feature>
<evidence type="ECO:0000256" key="1">
    <source>
        <dbReference type="SAM" id="MobiDB-lite"/>
    </source>
</evidence>
<feature type="region of interest" description="Disordered" evidence="1">
    <location>
        <begin position="300"/>
        <end position="444"/>
    </location>
</feature>
<feature type="compositionally biased region" description="Polar residues" evidence="1">
    <location>
        <begin position="398"/>
        <end position="441"/>
    </location>
</feature>
<comment type="caution">
    <text evidence="2">The sequence shown here is derived from an EMBL/GenBank/DDBJ whole genome shotgun (WGS) entry which is preliminary data.</text>
</comment>
<proteinExistence type="predicted"/>
<evidence type="ECO:0000313" key="2">
    <source>
        <dbReference type="EMBL" id="KAK4461434.1"/>
    </source>
</evidence>
<feature type="region of interest" description="Disordered" evidence="1">
    <location>
        <begin position="62"/>
        <end position="96"/>
    </location>
</feature>
<protein>
    <recommendedName>
        <fullName evidence="4">B box-type domain-containing protein</fullName>
    </recommendedName>
</protein>
<sequence>YCPSCGHAICGRCRRDNPAVNSGSNQPAVPGEVVAAGSRQISAVSADEMASVSAAVATAGSATPIPVSSSVQENSPVKSTSPENQKQGDLANVGKRHSVKQSPFIIADQAAKVKPQVTTIHVLATPPSKPPKYDITPDIGPQPRQSAPSSHHHHQLLATPPSSEPSLLPLSTNASSSSSSSSSYSSSASRVSVLPSPARSSVVEPSSTRVHQGGKSSDRSPEPSAKLLAVNPQQPQTSPVLRRVQVMAQQKAHEGDASSPRKMQQVLRVDVDSSGGVTAQGRGRGIPRVRVTSPPAWLKGAGVFASPGTRERREQEARSVRRVWEDKLAGGIDAVLGGDISGGSEKAGRGVSGSGDSGGSSAATTLGVGKVNNPDVGSGSERSPRGRTPPIAVKGSGDSPTRSINAQHAQQSPRKSQGHQSLARYQSQAHRSSEPSDSQPTPAFWKLPSQSALAGGRETVARAMKNRKGSDTTVSTTVTEEHAVIGDIDKVMDDEEEEGGEEEDDVGIQGLTIVLHLKGKDDLVISTDLTTAGSGGSVAGLGLGTGSTSVRGGVLVQDGLENE</sequence>
<gene>
    <name evidence="2" type="ORF">QBC42DRAFT_329959</name>
</gene>
<feature type="compositionally biased region" description="Polar residues" evidence="1">
    <location>
        <begin position="66"/>
        <end position="87"/>
    </location>
</feature>
<feature type="compositionally biased region" description="Low complexity" evidence="1">
    <location>
        <begin position="156"/>
        <end position="197"/>
    </location>
</feature>
<reference evidence="2" key="2">
    <citation type="submission" date="2023-06" db="EMBL/GenBank/DDBJ databases">
        <authorList>
            <consortium name="Lawrence Berkeley National Laboratory"/>
            <person name="Mondo S.J."/>
            <person name="Hensen N."/>
            <person name="Bonometti L."/>
            <person name="Westerberg I."/>
            <person name="Brannstrom I.O."/>
            <person name="Guillou S."/>
            <person name="Cros-Aarteil S."/>
            <person name="Calhoun S."/>
            <person name="Haridas S."/>
            <person name="Kuo A."/>
            <person name="Pangilinan J."/>
            <person name="Riley R."/>
            <person name="Labutti K."/>
            <person name="Andreopoulos B."/>
            <person name="Lipzen A."/>
            <person name="Chen C."/>
            <person name="Yanf M."/>
            <person name="Daum C."/>
            <person name="Ng V."/>
            <person name="Clum A."/>
            <person name="Steindorff A."/>
            <person name="Ohm R."/>
            <person name="Martin F."/>
            <person name="Silar P."/>
            <person name="Natvig D."/>
            <person name="Lalanne C."/>
            <person name="Gautier V."/>
            <person name="Ament-Velasquez S.L."/>
            <person name="Kruys A."/>
            <person name="Hutchinson M.I."/>
            <person name="Powell A.J."/>
            <person name="Barry K."/>
            <person name="Miller A.N."/>
            <person name="Grigoriev I.V."/>
            <person name="Debuchy R."/>
            <person name="Gladieux P."/>
            <person name="Thoren M.H."/>
            <person name="Johannesson H."/>
        </authorList>
    </citation>
    <scope>NUCLEOTIDE SEQUENCE</scope>
    <source>
        <strain evidence="2">PSN324</strain>
    </source>
</reference>
<accession>A0AAV9HKW4</accession>
<name>A0AAV9HKW4_9PEZI</name>
<organism evidence="2 3">
    <name type="scientific">Cladorrhinum samala</name>
    <dbReference type="NCBI Taxonomy" id="585594"/>
    <lineage>
        <taxon>Eukaryota</taxon>
        <taxon>Fungi</taxon>
        <taxon>Dikarya</taxon>
        <taxon>Ascomycota</taxon>
        <taxon>Pezizomycotina</taxon>
        <taxon>Sordariomycetes</taxon>
        <taxon>Sordariomycetidae</taxon>
        <taxon>Sordariales</taxon>
        <taxon>Podosporaceae</taxon>
        <taxon>Cladorrhinum</taxon>
    </lineage>
</organism>
<dbReference type="AlphaFoldDB" id="A0AAV9HKW4"/>
<evidence type="ECO:0008006" key="4">
    <source>
        <dbReference type="Google" id="ProtNLM"/>
    </source>
</evidence>
<reference evidence="2" key="1">
    <citation type="journal article" date="2023" name="Mol. Phylogenet. Evol.">
        <title>Genome-scale phylogeny and comparative genomics of the fungal order Sordariales.</title>
        <authorList>
            <person name="Hensen N."/>
            <person name="Bonometti L."/>
            <person name="Westerberg I."/>
            <person name="Brannstrom I.O."/>
            <person name="Guillou S."/>
            <person name="Cros-Aarteil S."/>
            <person name="Calhoun S."/>
            <person name="Haridas S."/>
            <person name="Kuo A."/>
            <person name="Mondo S."/>
            <person name="Pangilinan J."/>
            <person name="Riley R."/>
            <person name="LaButti K."/>
            <person name="Andreopoulos B."/>
            <person name="Lipzen A."/>
            <person name="Chen C."/>
            <person name="Yan M."/>
            <person name="Daum C."/>
            <person name="Ng V."/>
            <person name="Clum A."/>
            <person name="Steindorff A."/>
            <person name="Ohm R.A."/>
            <person name="Martin F."/>
            <person name="Silar P."/>
            <person name="Natvig D.O."/>
            <person name="Lalanne C."/>
            <person name="Gautier V."/>
            <person name="Ament-Velasquez S.L."/>
            <person name="Kruys A."/>
            <person name="Hutchinson M.I."/>
            <person name="Powell A.J."/>
            <person name="Barry K."/>
            <person name="Miller A.N."/>
            <person name="Grigoriev I.V."/>
            <person name="Debuchy R."/>
            <person name="Gladieux P."/>
            <person name="Hiltunen Thoren M."/>
            <person name="Johannesson H."/>
        </authorList>
    </citation>
    <scope>NUCLEOTIDE SEQUENCE</scope>
    <source>
        <strain evidence="2">PSN324</strain>
    </source>
</reference>
<keyword evidence="3" id="KW-1185">Reference proteome</keyword>
<evidence type="ECO:0000313" key="3">
    <source>
        <dbReference type="Proteomes" id="UP001321749"/>
    </source>
</evidence>
<feature type="compositionally biased region" description="Low complexity" evidence="1">
    <location>
        <begin position="359"/>
        <end position="369"/>
    </location>
</feature>
<dbReference type="EMBL" id="MU864991">
    <property type="protein sequence ID" value="KAK4461434.1"/>
    <property type="molecule type" value="Genomic_DNA"/>
</dbReference>